<dbReference type="GO" id="GO:0008270">
    <property type="term" value="F:zinc ion binding"/>
    <property type="evidence" value="ECO:0007669"/>
    <property type="project" value="InterPro"/>
</dbReference>
<dbReference type="RefSeq" id="WP_265195548.1">
    <property type="nucleotide sequence ID" value="NZ_CP135253.1"/>
</dbReference>
<dbReference type="GO" id="GO:0003676">
    <property type="term" value="F:nucleic acid binding"/>
    <property type="evidence" value="ECO:0007669"/>
    <property type="project" value="InterPro"/>
</dbReference>
<dbReference type="EMBL" id="CP135253">
    <property type="protein sequence ID" value="WNS36964.1"/>
    <property type="molecule type" value="Genomic_DNA"/>
</dbReference>
<evidence type="ECO:0000313" key="4">
    <source>
        <dbReference type="Proteomes" id="UP001577381"/>
    </source>
</evidence>
<dbReference type="AlphaFoldDB" id="A0AA96M014"/>
<keyword evidence="3" id="KW-0255">Endonuclease</keyword>
<accession>A0AA96M014</accession>
<dbReference type="EMBL" id="JBHGSI010000003">
    <property type="protein sequence ID" value="MFB4720157.1"/>
    <property type="molecule type" value="Genomic_DNA"/>
</dbReference>
<dbReference type="Proteomes" id="UP001577381">
    <property type="component" value="Unassembled WGS sequence"/>
</dbReference>
<name>A0AA96M014_9ENTR</name>
<proteinExistence type="predicted"/>
<feature type="domain" description="HNH" evidence="1">
    <location>
        <begin position="47"/>
        <end position="93"/>
    </location>
</feature>
<evidence type="ECO:0000313" key="3">
    <source>
        <dbReference type="EMBL" id="WNS36964.1"/>
    </source>
</evidence>
<sequence length="220" mass="26212">MLYFSCADNKIIIECLKKGHSSWNDKKITVLKAKIKEALKKRQRNVCCYCLRSFHGEFNFVIDIEHILPKHKFVYKMFDLRNLAASCKRCNMKIKGRRLDFLSENFHDEITPYNKESYLFIHPNVDVFEEHISYTHNQKGRDIIIKYEVLDNSDKGNFSYNFFKLQKLEVHTYNQAQGIYSDEDQWLGDPDFDDDEENIAEAFNEIENSIEFFDSLFNQK</sequence>
<dbReference type="KEGG" id="echu:RQP59_18070"/>
<organism evidence="3">
    <name type="scientific">Enterobacter chuandaensis</name>
    <dbReference type="NCBI Taxonomy" id="2497875"/>
    <lineage>
        <taxon>Bacteria</taxon>
        <taxon>Pseudomonadati</taxon>
        <taxon>Pseudomonadota</taxon>
        <taxon>Gammaproteobacteria</taxon>
        <taxon>Enterobacterales</taxon>
        <taxon>Enterobacteriaceae</taxon>
        <taxon>Enterobacter</taxon>
        <taxon>Enterobacter cloacae complex</taxon>
    </lineage>
</organism>
<dbReference type="Pfam" id="PF01844">
    <property type="entry name" value="HNH"/>
    <property type="match status" value="1"/>
</dbReference>
<keyword evidence="4" id="KW-1185">Reference proteome</keyword>
<reference evidence="3" key="1">
    <citation type="submission" date="2023-09" db="EMBL/GenBank/DDBJ databases">
        <title>Coexistence of blaNDM-1 and blaKPC-2 in Enterobacter chuandaensis.</title>
        <authorList>
            <person name="Chen R."/>
        </authorList>
    </citation>
    <scope>NUCLEOTIDE SEQUENCE</scope>
    <source>
        <strain evidence="3">FAHZZU5885</strain>
    </source>
</reference>
<keyword evidence="3" id="KW-0378">Hydrolase</keyword>
<dbReference type="Gene3D" id="1.10.30.50">
    <property type="match status" value="1"/>
</dbReference>
<dbReference type="GO" id="GO:0004519">
    <property type="term" value="F:endonuclease activity"/>
    <property type="evidence" value="ECO:0007669"/>
    <property type="project" value="UniProtKB-KW"/>
</dbReference>
<gene>
    <name evidence="2" type="ORF">ACE3KR_14855</name>
    <name evidence="3" type="ORF">RQP59_18070</name>
</gene>
<dbReference type="InterPro" id="IPR002711">
    <property type="entry name" value="HNH"/>
</dbReference>
<evidence type="ECO:0000313" key="2">
    <source>
        <dbReference type="EMBL" id="MFB4720157.1"/>
    </source>
</evidence>
<evidence type="ECO:0000259" key="1">
    <source>
        <dbReference type="Pfam" id="PF01844"/>
    </source>
</evidence>
<keyword evidence="3" id="KW-0540">Nuclease</keyword>
<protein>
    <submittedName>
        <fullName evidence="3">HNH endonuclease</fullName>
    </submittedName>
</protein>
<reference evidence="2 4" key="2">
    <citation type="submission" date="2024-09" db="EMBL/GenBank/DDBJ databases">
        <title>Molecular characterization of Carbapenemase-producing Enterobacter cloacae Complex from Infections in Argentina.</title>
        <authorList>
            <person name="De Mendieta J.M."/>
            <person name="Gomez S."/>
        </authorList>
    </citation>
    <scope>NUCLEOTIDE SEQUENCE [LARGE SCALE GENOMIC DNA]</scope>
    <source>
        <strain evidence="2 4">M23267</strain>
    </source>
</reference>